<dbReference type="Gene3D" id="3.40.470.10">
    <property type="entry name" value="Uracil-DNA glycosylase-like domain"/>
    <property type="match status" value="1"/>
</dbReference>
<keyword evidence="8" id="KW-0411">Iron-sulfur</keyword>
<dbReference type="GO" id="GO:0097506">
    <property type="term" value="F:deaminated base DNA N-glycosylase activity"/>
    <property type="evidence" value="ECO:0007669"/>
    <property type="project" value="UniProtKB-ARBA"/>
</dbReference>
<dbReference type="NCBIfam" id="TIGR03914">
    <property type="entry name" value="UDG_fam_dom"/>
    <property type="match status" value="1"/>
</dbReference>
<keyword evidence="3" id="KW-0004">4Fe-4S</keyword>
<organism evidence="11 12">
    <name type="scientific">Acetobacter indonesiensis</name>
    <dbReference type="NCBI Taxonomy" id="104101"/>
    <lineage>
        <taxon>Bacteria</taxon>
        <taxon>Pseudomonadati</taxon>
        <taxon>Pseudomonadota</taxon>
        <taxon>Alphaproteobacteria</taxon>
        <taxon>Acetobacterales</taxon>
        <taxon>Acetobacteraceae</taxon>
        <taxon>Acetobacter</taxon>
    </lineage>
</organism>
<evidence type="ECO:0000256" key="4">
    <source>
        <dbReference type="ARBA" id="ARBA00022723"/>
    </source>
</evidence>
<keyword evidence="5" id="KW-0227">DNA damage</keyword>
<evidence type="ECO:0000256" key="7">
    <source>
        <dbReference type="ARBA" id="ARBA00023004"/>
    </source>
</evidence>
<keyword evidence="4" id="KW-0479">Metal-binding</keyword>
<accession>A0A252AW15</accession>
<dbReference type="Pfam" id="PF03167">
    <property type="entry name" value="UDG"/>
    <property type="match status" value="1"/>
</dbReference>
<comment type="similarity">
    <text evidence="1">Belongs to the uracil-DNA glycosylase (UDG) superfamily. Type 4 (UDGa) family.</text>
</comment>
<sequence>MTEILLAHQVDMATWRRELRHHVFAGTAPDRLVWSVLPESALFQTHPIALGGRADTTAQEQPLRLSRRVVELLLFAFQASDPQRFSLLYRLIFRIVHEGLDITTQPDDADLIQVEALADAVKAETLRFRTEFAAFFRNGGNGVWTDHPAHYVVEANATYCRARVAVAWSVETPYRRMQWNERQILFGPGTRTATEHQLSLWQPDGQGVWSGYPNSVIPPSHQDVAEAPTLDVLGAEAMNCHACALWQPASRTVFGEGPISARIMLVGEQPGDKEDLGGHPFVGPAGQVLDRALQEADIERPDVYVTNAVKHFRFVWRGTRRLHQKPEQENIDSCRMWLDAERRLIKPVLIVMMGVTAAQSLLRRPVTISRERSRLIPLDRGGQGLVTVHPSYLLRLPSEEDKAREYQRFVADLQLAKRFMDESAVPAEL</sequence>
<keyword evidence="6" id="KW-0378">Hydrolase</keyword>
<dbReference type="SMART" id="SM00987">
    <property type="entry name" value="UreE_C"/>
    <property type="match status" value="1"/>
</dbReference>
<dbReference type="Proteomes" id="UP000194641">
    <property type="component" value="Unassembled WGS sequence"/>
</dbReference>
<keyword evidence="9" id="KW-0234">DNA repair</keyword>
<evidence type="ECO:0000256" key="6">
    <source>
        <dbReference type="ARBA" id="ARBA00022801"/>
    </source>
</evidence>
<dbReference type="InterPro" id="IPR051536">
    <property type="entry name" value="UDG_Type-4/5"/>
</dbReference>
<gene>
    <name evidence="11" type="ORF">HK17_03450</name>
</gene>
<dbReference type="EMBL" id="JOPA01000015">
    <property type="protein sequence ID" value="OUI94607.1"/>
    <property type="molecule type" value="Genomic_DNA"/>
</dbReference>
<dbReference type="AlphaFoldDB" id="A0A252AW15"/>
<evidence type="ECO:0000256" key="2">
    <source>
        <dbReference type="ARBA" id="ARBA00019403"/>
    </source>
</evidence>
<dbReference type="PANTHER" id="PTHR33693:SF9">
    <property type="entry name" value="TYPE-4 URACIL-DNA GLYCOSYLASE"/>
    <property type="match status" value="1"/>
</dbReference>
<dbReference type="SUPFAM" id="SSF52141">
    <property type="entry name" value="Uracil-DNA glycosylase-like"/>
    <property type="match status" value="1"/>
</dbReference>
<comment type="caution">
    <text evidence="11">The sequence shown here is derived from an EMBL/GenBank/DDBJ whole genome shotgun (WGS) entry which is preliminary data.</text>
</comment>
<evidence type="ECO:0000256" key="1">
    <source>
        <dbReference type="ARBA" id="ARBA00006521"/>
    </source>
</evidence>
<dbReference type="InterPro" id="IPR036895">
    <property type="entry name" value="Uracil-DNA_glycosylase-like_sf"/>
</dbReference>
<evidence type="ECO:0000256" key="9">
    <source>
        <dbReference type="ARBA" id="ARBA00023204"/>
    </source>
</evidence>
<dbReference type="GO" id="GO:0051539">
    <property type="term" value="F:4 iron, 4 sulfur cluster binding"/>
    <property type="evidence" value="ECO:0007669"/>
    <property type="project" value="UniProtKB-KW"/>
</dbReference>
<evidence type="ECO:0000313" key="11">
    <source>
        <dbReference type="EMBL" id="OUI94607.1"/>
    </source>
</evidence>
<dbReference type="NCBIfam" id="TIGR00758">
    <property type="entry name" value="UDG_fam4"/>
    <property type="match status" value="1"/>
</dbReference>
<dbReference type="SMART" id="SM00986">
    <property type="entry name" value="UDG"/>
    <property type="match status" value="1"/>
</dbReference>
<evidence type="ECO:0000259" key="10">
    <source>
        <dbReference type="SMART" id="SM00986"/>
    </source>
</evidence>
<evidence type="ECO:0000256" key="8">
    <source>
        <dbReference type="ARBA" id="ARBA00023014"/>
    </source>
</evidence>
<reference evidence="12" key="1">
    <citation type="submission" date="2014-06" db="EMBL/GenBank/DDBJ databases">
        <authorList>
            <person name="Winans N.J."/>
            <person name="Newell P.D."/>
            <person name="Douglas A.E."/>
        </authorList>
    </citation>
    <scope>NUCLEOTIDE SEQUENCE [LARGE SCALE GENOMIC DNA]</scope>
</reference>
<dbReference type="RefSeq" id="WP_086659137.1">
    <property type="nucleotide sequence ID" value="NZ_JBJJWX010000007.1"/>
</dbReference>
<protein>
    <recommendedName>
        <fullName evidence="2">Type-4 uracil-DNA glycosylase</fullName>
    </recommendedName>
</protein>
<feature type="domain" description="Uracil-DNA glycosylase-like" evidence="10">
    <location>
        <begin position="254"/>
        <end position="414"/>
    </location>
</feature>
<dbReference type="GO" id="GO:0006281">
    <property type="term" value="P:DNA repair"/>
    <property type="evidence" value="ECO:0007669"/>
    <property type="project" value="UniProtKB-KW"/>
</dbReference>
<dbReference type="InterPro" id="IPR005122">
    <property type="entry name" value="Uracil-DNA_glycosylase-like"/>
</dbReference>
<dbReference type="GO" id="GO:0046872">
    <property type="term" value="F:metal ion binding"/>
    <property type="evidence" value="ECO:0007669"/>
    <property type="project" value="UniProtKB-KW"/>
</dbReference>
<evidence type="ECO:0000313" key="12">
    <source>
        <dbReference type="Proteomes" id="UP000194641"/>
    </source>
</evidence>
<evidence type="ECO:0000256" key="3">
    <source>
        <dbReference type="ARBA" id="ARBA00022485"/>
    </source>
</evidence>
<proteinExistence type="inferred from homology"/>
<dbReference type="InterPro" id="IPR005273">
    <property type="entry name" value="Ura-DNA_glyco_family4"/>
</dbReference>
<dbReference type="CDD" id="cd10030">
    <property type="entry name" value="UDG-F4_TTUDGA_SPO1dp_like"/>
    <property type="match status" value="1"/>
</dbReference>
<keyword evidence="7" id="KW-0408">Iron</keyword>
<evidence type="ECO:0000256" key="5">
    <source>
        <dbReference type="ARBA" id="ARBA00022763"/>
    </source>
</evidence>
<name>A0A252AW15_9PROT</name>
<dbReference type="PANTHER" id="PTHR33693">
    <property type="entry name" value="TYPE-5 URACIL-DNA GLYCOSYLASE"/>
    <property type="match status" value="1"/>
</dbReference>